<dbReference type="EMBL" id="QMPZ01000176">
    <property type="protein sequence ID" value="RLE07331.1"/>
    <property type="molecule type" value="Genomic_DNA"/>
</dbReference>
<sequence length="284" mass="33490">MKIGFLTNSLSAVGIRDAEEIFKWAKENSFQALEIGPTISLEVEKLRELQQRYDLKIISFIYMRNILSADEKERRTHIDKIRKRIEVAHKLGVPYVTISTGRDERLSYAENLKVFEKEFPPILRYAEEKNVTLTFENCPGMWNIAISPLMWKKIFEIFPSPQLGLCLDPSHLIWLQIDPYKVIFDFRDKICYIHAKDTEILRENLNTCGILTDELYGQKTECRWWRHRIPGWGRINWRKFFSNLMEIGFDGVISIEHEDPLWSGSEKKVKRGLILARDYLKGMM</sequence>
<keyword evidence="2" id="KW-0413">Isomerase</keyword>
<organism evidence="2 3">
    <name type="scientific">Aerophobetes bacterium</name>
    <dbReference type="NCBI Taxonomy" id="2030807"/>
    <lineage>
        <taxon>Bacteria</taxon>
        <taxon>Candidatus Aerophobota</taxon>
    </lineage>
</organism>
<gene>
    <name evidence="2" type="ORF">DRJ00_08340</name>
</gene>
<evidence type="ECO:0000313" key="2">
    <source>
        <dbReference type="EMBL" id="RLE07331.1"/>
    </source>
</evidence>
<name>A0A497E1U4_UNCAE</name>
<dbReference type="Proteomes" id="UP000279422">
    <property type="component" value="Unassembled WGS sequence"/>
</dbReference>
<comment type="caution">
    <text evidence="2">The sequence shown here is derived from an EMBL/GenBank/DDBJ whole genome shotgun (WGS) entry which is preliminary data.</text>
</comment>
<dbReference type="PANTHER" id="PTHR12110">
    <property type="entry name" value="HYDROXYPYRUVATE ISOMERASE"/>
    <property type="match status" value="1"/>
</dbReference>
<proteinExistence type="predicted"/>
<protein>
    <submittedName>
        <fullName evidence="2">Sugar phosphate isomerase/epimerase</fullName>
    </submittedName>
</protein>
<dbReference type="AlphaFoldDB" id="A0A497E1U4"/>
<accession>A0A497E1U4</accession>
<dbReference type="PANTHER" id="PTHR12110:SF21">
    <property type="entry name" value="XYLOSE ISOMERASE-LIKE TIM BARREL DOMAIN-CONTAINING PROTEIN"/>
    <property type="match status" value="1"/>
</dbReference>
<dbReference type="InterPro" id="IPR013022">
    <property type="entry name" value="Xyl_isomerase-like_TIM-brl"/>
</dbReference>
<dbReference type="SUPFAM" id="SSF51658">
    <property type="entry name" value="Xylose isomerase-like"/>
    <property type="match status" value="1"/>
</dbReference>
<dbReference type="InterPro" id="IPR036237">
    <property type="entry name" value="Xyl_isomerase-like_sf"/>
</dbReference>
<feature type="domain" description="Xylose isomerase-like TIM barrel" evidence="1">
    <location>
        <begin position="22"/>
        <end position="273"/>
    </location>
</feature>
<evidence type="ECO:0000259" key="1">
    <source>
        <dbReference type="Pfam" id="PF01261"/>
    </source>
</evidence>
<dbReference type="InterPro" id="IPR050312">
    <property type="entry name" value="IolE/XylAMocC-like"/>
</dbReference>
<reference evidence="2 3" key="1">
    <citation type="submission" date="2018-06" db="EMBL/GenBank/DDBJ databases">
        <title>Extensive metabolic versatility and redundancy in microbially diverse, dynamic hydrothermal sediments.</title>
        <authorList>
            <person name="Dombrowski N."/>
            <person name="Teske A."/>
            <person name="Baker B.J."/>
        </authorList>
    </citation>
    <scope>NUCLEOTIDE SEQUENCE [LARGE SCALE GENOMIC DNA]</scope>
    <source>
        <strain evidence="2">B47_G16</strain>
    </source>
</reference>
<evidence type="ECO:0000313" key="3">
    <source>
        <dbReference type="Proteomes" id="UP000279422"/>
    </source>
</evidence>
<dbReference type="GO" id="GO:0016853">
    <property type="term" value="F:isomerase activity"/>
    <property type="evidence" value="ECO:0007669"/>
    <property type="project" value="UniProtKB-KW"/>
</dbReference>
<dbReference type="Gene3D" id="3.20.20.150">
    <property type="entry name" value="Divalent-metal-dependent TIM barrel enzymes"/>
    <property type="match status" value="1"/>
</dbReference>
<dbReference type="Pfam" id="PF01261">
    <property type="entry name" value="AP_endonuc_2"/>
    <property type="match status" value="1"/>
</dbReference>